<evidence type="ECO:0000256" key="2">
    <source>
        <dbReference type="ARBA" id="ARBA00023015"/>
    </source>
</evidence>
<dbReference type="InterPro" id="IPR036390">
    <property type="entry name" value="WH_DNA-bd_sf"/>
</dbReference>
<gene>
    <name evidence="7" type="ORF">CRM82_16660</name>
</gene>
<dbReference type="PRINTS" id="PR00039">
    <property type="entry name" value="HTHLYSR"/>
</dbReference>
<dbReference type="GO" id="GO:0043565">
    <property type="term" value="F:sequence-specific DNA binding"/>
    <property type="evidence" value="ECO:0007669"/>
    <property type="project" value="TreeGrafter"/>
</dbReference>
<organism evidence="7 8">
    <name type="scientific">Comamonas terrigena</name>
    <dbReference type="NCBI Taxonomy" id="32013"/>
    <lineage>
        <taxon>Bacteria</taxon>
        <taxon>Pseudomonadati</taxon>
        <taxon>Pseudomonadota</taxon>
        <taxon>Betaproteobacteria</taxon>
        <taxon>Burkholderiales</taxon>
        <taxon>Comamonadaceae</taxon>
        <taxon>Comamonas</taxon>
    </lineage>
</organism>
<dbReference type="PANTHER" id="PTHR30537">
    <property type="entry name" value="HTH-TYPE TRANSCRIPTIONAL REGULATOR"/>
    <property type="match status" value="1"/>
</dbReference>
<dbReference type="FunFam" id="1.10.10.10:FF:000001">
    <property type="entry name" value="LysR family transcriptional regulator"/>
    <property type="match status" value="1"/>
</dbReference>
<keyword evidence="3" id="KW-0238">DNA-binding</keyword>
<evidence type="ECO:0000259" key="6">
    <source>
        <dbReference type="PROSITE" id="PS50931"/>
    </source>
</evidence>
<evidence type="ECO:0000256" key="1">
    <source>
        <dbReference type="ARBA" id="ARBA00009437"/>
    </source>
</evidence>
<evidence type="ECO:0000256" key="3">
    <source>
        <dbReference type="ARBA" id="ARBA00023125"/>
    </source>
</evidence>
<comment type="similarity">
    <text evidence="1">Belongs to the LysR transcriptional regulatory family.</text>
</comment>
<dbReference type="InterPro" id="IPR000847">
    <property type="entry name" value="LysR_HTH_N"/>
</dbReference>
<dbReference type="InterPro" id="IPR058163">
    <property type="entry name" value="LysR-type_TF_proteobact-type"/>
</dbReference>
<proteinExistence type="inferred from homology"/>
<evidence type="ECO:0000256" key="4">
    <source>
        <dbReference type="ARBA" id="ARBA00023163"/>
    </source>
</evidence>
<dbReference type="Proteomes" id="UP000220246">
    <property type="component" value="Unassembled WGS sequence"/>
</dbReference>
<name>A0A2A7UXF8_COMTR</name>
<dbReference type="OrthoDB" id="9785745at2"/>
<dbReference type="GO" id="GO:0003700">
    <property type="term" value="F:DNA-binding transcription factor activity"/>
    <property type="evidence" value="ECO:0007669"/>
    <property type="project" value="InterPro"/>
</dbReference>
<dbReference type="SUPFAM" id="SSF53850">
    <property type="entry name" value="Periplasmic binding protein-like II"/>
    <property type="match status" value="1"/>
</dbReference>
<dbReference type="SUPFAM" id="SSF46785">
    <property type="entry name" value="Winged helix' DNA-binding domain"/>
    <property type="match status" value="1"/>
</dbReference>
<keyword evidence="4" id="KW-0804">Transcription</keyword>
<keyword evidence="2" id="KW-0805">Transcription regulation</keyword>
<dbReference type="GO" id="GO:0006351">
    <property type="term" value="P:DNA-templated transcription"/>
    <property type="evidence" value="ECO:0007669"/>
    <property type="project" value="TreeGrafter"/>
</dbReference>
<dbReference type="GeneID" id="80802249"/>
<dbReference type="Gene3D" id="1.10.10.10">
    <property type="entry name" value="Winged helix-like DNA-binding domain superfamily/Winged helix DNA-binding domain"/>
    <property type="match status" value="1"/>
</dbReference>
<sequence>MSLPPLYALRAFEAAARTASFTRAGEELHLTPSAISRHIRTLEAQLQRPLFTRHGPRVALTAEGQLLAQELSAGFRTIERACARMQQRSDGLRLKAPTSLTTRWLLAALQAHRPALPQERVLLHSQWMDVDHVDFASEPYDCAVLLGHFRPHPQWHSLKLVDEWLLPVCSPAVAAQLGLQPIPHAPGAPGAPDGPDVPDPAASAAQAEQVTPAARLLQQLPHTVVIHPSPDRRDWRRWCAGLGLAREPDSPTALVFDTLEQGMAAAIQGHGVSMADLALAADALRSGQLVAAVPTAVPTGDGYHLVWPRGSAHDSAIRALGRWLKARVPRLGDLGVERRTLREAE</sequence>
<accession>A0A2A7UXF8</accession>
<dbReference type="Pfam" id="PF00126">
    <property type="entry name" value="HTH_1"/>
    <property type="match status" value="1"/>
</dbReference>
<dbReference type="InterPro" id="IPR036388">
    <property type="entry name" value="WH-like_DNA-bd_sf"/>
</dbReference>
<dbReference type="STRING" id="1219032.GCA_001515545_00689"/>
<dbReference type="PROSITE" id="PS50931">
    <property type="entry name" value="HTH_LYSR"/>
    <property type="match status" value="1"/>
</dbReference>
<keyword evidence="8" id="KW-1185">Reference proteome</keyword>
<dbReference type="InterPro" id="IPR005119">
    <property type="entry name" value="LysR_subst-bd"/>
</dbReference>
<evidence type="ECO:0000313" key="7">
    <source>
        <dbReference type="EMBL" id="PEH90005.1"/>
    </source>
</evidence>
<dbReference type="Pfam" id="PF03466">
    <property type="entry name" value="LysR_substrate"/>
    <property type="match status" value="2"/>
</dbReference>
<dbReference type="EMBL" id="PDEA01000001">
    <property type="protein sequence ID" value="PEH90005.1"/>
    <property type="molecule type" value="Genomic_DNA"/>
</dbReference>
<feature type="region of interest" description="Disordered" evidence="5">
    <location>
        <begin position="180"/>
        <end position="207"/>
    </location>
</feature>
<comment type="caution">
    <text evidence="7">The sequence shown here is derived from an EMBL/GenBank/DDBJ whole genome shotgun (WGS) entry which is preliminary data.</text>
</comment>
<reference evidence="8" key="1">
    <citation type="submission" date="2017-09" db="EMBL/GenBank/DDBJ databases">
        <title>FDA dAtabase for Regulatory Grade micrObial Sequences (FDA-ARGOS): Supporting development and validation of Infectious Disease Dx tests.</title>
        <authorList>
            <person name="Minogue T."/>
            <person name="Wolcott M."/>
            <person name="Wasieloski L."/>
            <person name="Aguilar W."/>
            <person name="Moore D."/>
            <person name="Tallon L."/>
            <person name="Sadzewicz L."/>
            <person name="Ott S."/>
            <person name="Zhao X."/>
            <person name="Nagaraj S."/>
            <person name="Vavikolanu K."/>
            <person name="Aluvathingal J."/>
            <person name="Nadendla S."/>
            <person name="Sichtig H."/>
        </authorList>
    </citation>
    <scope>NUCLEOTIDE SEQUENCE [LARGE SCALE GENOMIC DNA]</scope>
    <source>
        <strain evidence="8">FDAARGOS_394</strain>
    </source>
</reference>
<evidence type="ECO:0000256" key="5">
    <source>
        <dbReference type="SAM" id="MobiDB-lite"/>
    </source>
</evidence>
<dbReference type="Gene3D" id="3.40.190.10">
    <property type="entry name" value="Periplasmic binding protein-like II"/>
    <property type="match status" value="2"/>
</dbReference>
<dbReference type="PANTHER" id="PTHR30537:SF26">
    <property type="entry name" value="GLYCINE CLEAVAGE SYSTEM TRANSCRIPTIONAL ACTIVATOR"/>
    <property type="match status" value="1"/>
</dbReference>
<feature type="domain" description="HTH lysR-type" evidence="6">
    <location>
        <begin position="4"/>
        <end position="61"/>
    </location>
</feature>
<dbReference type="RefSeq" id="WP_066533513.1">
    <property type="nucleotide sequence ID" value="NZ_PDEA01000001.1"/>
</dbReference>
<protein>
    <submittedName>
        <fullName evidence="7">LysR family transcriptional regulator</fullName>
    </submittedName>
</protein>
<dbReference type="AlphaFoldDB" id="A0A2A7UXF8"/>
<evidence type="ECO:0000313" key="8">
    <source>
        <dbReference type="Proteomes" id="UP000220246"/>
    </source>
</evidence>